<evidence type="ECO:0000313" key="1">
    <source>
        <dbReference type="EMBL" id="SJM45733.1"/>
    </source>
</evidence>
<protein>
    <submittedName>
        <fullName evidence="1">Uncharacterized protein</fullName>
    </submittedName>
</protein>
<sequence length="91" mass="10253">MDIVLVILSKAERLLESQKIIVWIDERFGFVNEMGDEEVAQTGVVFQLAPRVDEQRETPDRNMAGFVFEIDHKQVGVGAPSVIGPRETPEQ</sequence>
<organism evidence="1 2">
    <name type="scientific">Brevundimonas diminuta 3F5N</name>
    <dbReference type="NCBI Taxonomy" id="1255603"/>
    <lineage>
        <taxon>Bacteria</taxon>
        <taxon>Pseudomonadati</taxon>
        <taxon>Pseudomonadota</taxon>
        <taxon>Alphaproteobacteria</taxon>
        <taxon>Caulobacterales</taxon>
        <taxon>Caulobacteraceae</taxon>
        <taxon>Brevundimonas</taxon>
    </lineage>
</organism>
<gene>
    <name evidence="1" type="ORF">FM111_00175</name>
</gene>
<accession>A0A1R4EPY4</accession>
<reference evidence="1 2" key="1">
    <citation type="submission" date="2017-02" db="EMBL/GenBank/DDBJ databases">
        <authorList>
            <person name="Peterson S.W."/>
        </authorList>
    </citation>
    <scope>NUCLEOTIDE SEQUENCE [LARGE SCALE GENOMIC DNA]</scope>
    <source>
        <strain evidence="1 2">3F5N</strain>
    </source>
</reference>
<dbReference type="AlphaFoldDB" id="A0A1R4EPY4"/>
<name>A0A1R4EPY4_BREDI</name>
<proteinExistence type="predicted"/>
<dbReference type="Proteomes" id="UP000195766">
    <property type="component" value="Unassembled WGS sequence"/>
</dbReference>
<evidence type="ECO:0000313" key="2">
    <source>
        <dbReference type="Proteomes" id="UP000195766"/>
    </source>
</evidence>
<dbReference type="EMBL" id="FUIE01000002">
    <property type="protein sequence ID" value="SJM45733.1"/>
    <property type="molecule type" value="Genomic_DNA"/>
</dbReference>